<evidence type="ECO:0000256" key="1">
    <source>
        <dbReference type="SAM" id="MobiDB-lite"/>
    </source>
</evidence>
<geneLocation type="plasmid" evidence="3">
    <name>psfrenxt3c</name>
</geneLocation>
<reference evidence="2 3" key="1">
    <citation type="submission" date="2017-10" db="EMBL/GenBank/DDBJ databases">
        <title>Analysis of the genome sequences of Rhizobium populations associated to common bean (phaseolus vulgaris).</title>
        <authorList>
            <person name="Bustos P."/>
            <person name="Santamaria R.I."/>
            <person name="Miranda-Sanchez F."/>
            <person name="Perez-Carrascal O."/>
            <person name="Juarez S."/>
            <person name="Lozano L."/>
            <person name="Martinez-Flores I."/>
            <person name="Vinuesa P."/>
            <person name="Martinez-Romero E."/>
            <person name="Cevallos M.A."/>
            <person name="Romero D."/>
            <person name="Davila G."/>
            <person name="Gonzalez V."/>
        </authorList>
    </citation>
    <scope>NUCLEOTIDE SEQUENCE [LARGE SCALE GENOMIC DNA]</scope>
    <source>
        <strain evidence="2 3">NXT3</strain>
        <plasmid evidence="3">Plasmid psfrenxt3c</plasmid>
    </source>
</reference>
<dbReference type="Proteomes" id="UP000239340">
    <property type="component" value="Plasmid pSfreNXT3c"/>
</dbReference>
<accession>A0A2L0HHB8</accession>
<name>A0A2L0HHB8_RHIFR</name>
<feature type="compositionally biased region" description="Basic residues" evidence="1">
    <location>
        <begin position="56"/>
        <end position="66"/>
    </location>
</feature>
<evidence type="ECO:0000313" key="2">
    <source>
        <dbReference type="EMBL" id="AUX80399.1"/>
    </source>
</evidence>
<dbReference type="EMBL" id="CP024310">
    <property type="protein sequence ID" value="AUX80399.1"/>
    <property type="molecule type" value="Genomic_DNA"/>
</dbReference>
<keyword evidence="2" id="KW-0614">Plasmid</keyword>
<organism evidence="2 3">
    <name type="scientific">Rhizobium fredii</name>
    <name type="common">Sinorhizobium fredii</name>
    <dbReference type="NCBI Taxonomy" id="380"/>
    <lineage>
        <taxon>Bacteria</taxon>
        <taxon>Pseudomonadati</taxon>
        <taxon>Pseudomonadota</taxon>
        <taxon>Alphaproteobacteria</taxon>
        <taxon>Hyphomicrobiales</taxon>
        <taxon>Rhizobiaceae</taxon>
        <taxon>Sinorhizobium/Ensifer group</taxon>
        <taxon>Sinorhizobium</taxon>
    </lineage>
</organism>
<feature type="region of interest" description="Disordered" evidence="1">
    <location>
        <begin position="41"/>
        <end position="73"/>
    </location>
</feature>
<protein>
    <submittedName>
        <fullName evidence="2">Uncharacterized protein</fullName>
    </submittedName>
</protein>
<evidence type="ECO:0000313" key="3">
    <source>
        <dbReference type="Proteomes" id="UP000239340"/>
    </source>
</evidence>
<proteinExistence type="predicted"/>
<sequence length="73" mass="8349">MDWRIDAQVGGRLGHVAEAAFTIKRAARNDGQIDERIEYTDKRQSDNPEGNELLIKRHVSKTHRLHSSQARVV</sequence>
<gene>
    <name evidence="2" type="ORF">NXT3_PC01245</name>
</gene>
<dbReference type="AlphaFoldDB" id="A0A2L0HHB8"/>